<keyword evidence="8" id="KW-0175">Coiled coil</keyword>
<dbReference type="PROSITE" id="PS00474">
    <property type="entry name" value="RIBOSOMAL_L3"/>
    <property type="match status" value="1"/>
</dbReference>
<evidence type="ECO:0000313" key="9">
    <source>
        <dbReference type="EMBL" id="BBL45364.1"/>
    </source>
</evidence>
<keyword evidence="10" id="KW-1185">Reference proteome</keyword>
<dbReference type="Gene3D" id="4.10.960.10">
    <property type="entry name" value="Ribosomal protein L3, domain 3"/>
    <property type="match status" value="1"/>
</dbReference>
<dbReference type="EMBL" id="AP019769">
    <property type="protein sequence ID" value="BBL45364.1"/>
    <property type="molecule type" value="Genomic_DNA"/>
</dbReference>
<gene>
    <name evidence="9" type="ORF">MJ1_0193</name>
</gene>
<evidence type="ECO:0000256" key="7">
    <source>
        <dbReference type="NCBIfam" id="TIGR03626"/>
    </source>
</evidence>
<dbReference type="GO" id="GO:0003735">
    <property type="term" value="F:structural constituent of ribosome"/>
    <property type="evidence" value="ECO:0007669"/>
    <property type="project" value="UniProtKB-UniRule"/>
</dbReference>
<accession>A0A915SZN6</accession>
<protein>
    <recommendedName>
        <fullName evidence="6 7">50S ribosomal protein L3</fullName>
    </recommendedName>
</protein>
<dbReference type="KEGG" id="naer:MJ1_0193"/>
<evidence type="ECO:0000256" key="8">
    <source>
        <dbReference type="SAM" id="Coils"/>
    </source>
</evidence>
<organism evidence="9 10">
    <name type="scientific">Nanobdella aerobiophila</name>
    <dbReference type="NCBI Taxonomy" id="2586965"/>
    <lineage>
        <taxon>Archaea</taxon>
        <taxon>Nanobdellota</taxon>
        <taxon>Nanobdellia</taxon>
        <taxon>Nanobdellales</taxon>
        <taxon>Nanobdellaceae</taxon>
        <taxon>Nanobdella</taxon>
    </lineage>
</organism>
<dbReference type="Gene3D" id="2.40.30.10">
    <property type="entry name" value="Translation factors"/>
    <property type="match status" value="1"/>
</dbReference>
<reference evidence="10" key="1">
    <citation type="journal article" date="2022" name="Int. J. Syst. Evol. Microbiol.">
        <title>Nanobdella aerobiophila gen. nov., sp. nov., a thermoacidophilic, obligate ectosymbiotic archaeon, and proposal of Nanobdellaceae fam. nov., Nanobdellales ord. nov. and Nanobdellia class. nov.</title>
        <authorList>
            <person name="Kato S."/>
            <person name="Ogasawara A."/>
            <person name="Itoh T."/>
            <person name="Sakai H.D."/>
            <person name="Shimizu M."/>
            <person name="Yuki M."/>
            <person name="Kaneko M."/>
            <person name="Takashina T."/>
            <person name="Ohkuma M."/>
        </authorList>
    </citation>
    <scope>NUCLEOTIDE SEQUENCE [LARGE SCALE GENOMIC DNA]</scope>
    <source>
        <strain evidence="10">MJ1</strain>
    </source>
</reference>
<dbReference type="InterPro" id="IPR000597">
    <property type="entry name" value="Ribosomal_uL3"/>
</dbReference>
<dbReference type="Proteomes" id="UP001055553">
    <property type="component" value="Chromosome"/>
</dbReference>
<keyword evidence="2" id="KW-0699">rRNA-binding</keyword>
<name>A0A915SZN6_9ARCH</name>
<dbReference type="InterPro" id="IPR019928">
    <property type="entry name" value="Ribosomal_uL3_arc"/>
</dbReference>
<keyword evidence="3" id="KW-0694">RNA-binding</keyword>
<feature type="coiled-coil region" evidence="8">
    <location>
        <begin position="104"/>
        <end position="131"/>
    </location>
</feature>
<dbReference type="InterPro" id="IPR045077">
    <property type="entry name" value="L3_arc_euk"/>
</dbReference>
<dbReference type="Gene3D" id="3.30.1430.10">
    <property type="match status" value="1"/>
</dbReference>
<evidence type="ECO:0000256" key="4">
    <source>
        <dbReference type="ARBA" id="ARBA00022980"/>
    </source>
</evidence>
<dbReference type="PANTHER" id="PTHR11363:SF5">
    <property type="entry name" value="LARGE RIBOSOMAL SUBUNIT PROTEIN UL3"/>
    <property type="match status" value="1"/>
</dbReference>
<dbReference type="RefSeq" id="WP_258393401.1">
    <property type="nucleotide sequence ID" value="NZ_AP019769.1"/>
</dbReference>
<evidence type="ECO:0000256" key="1">
    <source>
        <dbReference type="ARBA" id="ARBA00006540"/>
    </source>
</evidence>
<dbReference type="NCBIfam" id="NF003261">
    <property type="entry name" value="PRK04231.1"/>
    <property type="match status" value="1"/>
</dbReference>
<dbReference type="Pfam" id="PF00297">
    <property type="entry name" value="Ribosomal_L3"/>
    <property type="match status" value="1"/>
</dbReference>
<comment type="similarity">
    <text evidence="1">Belongs to the universal ribosomal protein uL3 family.</text>
</comment>
<dbReference type="InterPro" id="IPR019926">
    <property type="entry name" value="Ribosomal_uL3_CS"/>
</dbReference>
<evidence type="ECO:0000256" key="2">
    <source>
        <dbReference type="ARBA" id="ARBA00022730"/>
    </source>
</evidence>
<keyword evidence="5" id="KW-0687">Ribonucleoprotein</keyword>
<evidence type="ECO:0000256" key="6">
    <source>
        <dbReference type="ARBA" id="ARBA00035457"/>
    </source>
</evidence>
<proteinExistence type="inferred from homology"/>
<dbReference type="GO" id="GO:0019843">
    <property type="term" value="F:rRNA binding"/>
    <property type="evidence" value="ECO:0007669"/>
    <property type="project" value="UniProtKB-KW"/>
</dbReference>
<dbReference type="GeneID" id="74568144"/>
<dbReference type="PANTHER" id="PTHR11363">
    <property type="entry name" value="60S RIBOSOMAL PROTEIN L3-RELATED"/>
    <property type="match status" value="1"/>
</dbReference>
<evidence type="ECO:0000313" key="10">
    <source>
        <dbReference type="Proteomes" id="UP001055553"/>
    </source>
</evidence>
<dbReference type="InterPro" id="IPR044892">
    <property type="entry name" value="Ribosomal_L3_dom_3_arc_sf"/>
</dbReference>
<sequence length="324" mass="37527">MPQHGHHRPRRVSMQFWPRVRSSRIYPRIKTWPQVEQTSILAFAGYKVGMTHILTNDNAFMPVTVLEVPALRVFGMRLYKKDINKGYNVLTDLIGDFDDNLKKKIKTIRSNNNIEENIKRVEEKINEISLIKLLVYTQPWLTTIKKKKPELFEIPIGGNNIKEIFNYGKNLLGKEINIDNVFKEGEYVDTIGVTKGKGFTGEVKRFGTKIQPREYKVSKSARQTHARGARGMRRIFPTTPMPGQYGFFRRTEYNKLILKISDNINEINPKSGWPHYGIIKNKYILIKGSVQGPSKRLIILRKAIREKKIKEKIGIGYISLMPKN</sequence>
<dbReference type="AlphaFoldDB" id="A0A915SZN6"/>
<dbReference type="GO" id="GO:0006412">
    <property type="term" value="P:translation"/>
    <property type="evidence" value="ECO:0007669"/>
    <property type="project" value="UniProtKB-UniRule"/>
</dbReference>
<evidence type="ECO:0000256" key="3">
    <source>
        <dbReference type="ARBA" id="ARBA00022884"/>
    </source>
</evidence>
<dbReference type="GO" id="GO:0022625">
    <property type="term" value="C:cytosolic large ribosomal subunit"/>
    <property type="evidence" value="ECO:0007669"/>
    <property type="project" value="UniProtKB-UniRule"/>
</dbReference>
<keyword evidence="4 9" id="KW-0689">Ribosomal protein</keyword>
<dbReference type="NCBIfam" id="TIGR03626">
    <property type="entry name" value="L3_arch"/>
    <property type="match status" value="1"/>
</dbReference>
<dbReference type="InterPro" id="IPR009000">
    <property type="entry name" value="Transl_B-barrel_sf"/>
</dbReference>
<evidence type="ECO:0000256" key="5">
    <source>
        <dbReference type="ARBA" id="ARBA00023274"/>
    </source>
</evidence>
<dbReference type="SUPFAM" id="SSF50447">
    <property type="entry name" value="Translation proteins"/>
    <property type="match status" value="1"/>
</dbReference>